<feature type="compositionally biased region" description="Basic and acidic residues" evidence="1">
    <location>
        <begin position="153"/>
        <end position="162"/>
    </location>
</feature>
<dbReference type="AlphaFoldDB" id="A0A4P9YZ47"/>
<feature type="domain" description="Signal recognition particle receptor alpha subunit N-terminal" evidence="2">
    <location>
        <begin position="26"/>
        <end position="200"/>
    </location>
</feature>
<dbReference type="InterPro" id="IPR007222">
    <property type="entry name" value="Sig_recog_particle_rcpt_asu_N"/>
</dbReference>
<dbReference type="SUPFAM" id="SSF64356">
    <property type="entry name" value="SNARE-like"/>
    <property type="match status" value="1"/>
</dbReference>
<dbReference type="GO" id="GO:0003924">
    <property type="term" value="F:GTPase activity"/>
    <property type="evidence" value="ECO:0007669"/>
    <property type="project" value="InterPro"/>
</dbReference>
<evidence type="ECO:0000313" key="4">
    <source>
        <dbReference type="Proteomes" id="UP000278143"/>
    </source>
</evidence>
<evidence type="ECO:0000256" key="1">
    <source>
        <dbReference type="SAM" id="MobiDB-lite"/>
    </source>
</evidence>
<keyword evidence="4" id="KW-1185">Reference proteome</keyword>
<feature type="compositionally biased region" description="Basic residues" evidence="1">
    <location>
        <begin position="184"/>
        <end position="205"/>
    </location>
</feature>
<name>A0A4P9YZ47_9FUNG</name>
<sequence length="219" mass="24868">MLDHVTIFTRGGIVLWSSSFSSLQGDPVNDLVREVLVEERTGQRAFEHGAYTVHWALANELNLVFVAVYQKILQLAYVEDLLASVRRAFTEMFADILADCMTAVVPRERFAAFDAKYATIARKLEERAYSSRATRKPRRFEETKKYQNTLEGSRGKDKRADRGASSQVEESNEDEALSADRRMPRVQRHGKGKRANSSGKKQKPSRWHDGRRASGEMAV</sequence>
<dbReference type="Proteomes" id="UP000278143">
    <property type="component" value="Unassembled WGS sequence"/>
</dbReference>
<reference evidence="4" key="1">
    <citation type="journal article" date="2018" name="Nat. Microbiol.">
        <title>Leveraging single-cell genomics to expand the fungal tree of life.</title>
        <authorList>
            <person name="Ahrendt S.R."/>
            <person name="Quandt C.A."/>
            <person name="Ciobanu D."/>
            <person name="Clum A."/>
            <person name="Salamov A."/>
            <person name="Andreopoulos B."/>
            <person name="Cheng J.F."/>
            <person name="Woyke T."/>
            <person name="Pelin A."/>
            <person name="Henrissat B."/>
            <person name="Reynolds N.K."/>
            <person name="Benny G.L."/>
            <person name="Smith M.E."/>
            <person name="James T.Y."/>
            <person name="Grigoriev I.V."/>
        </authorList>
    </citation>
    <scope>NUCLEOTIDE SEQUENCE [LARGE SCALE GENOMIC DNA]</scope>
    <source>
        <strain evidence="4">Benny S71-1</strain>
    </source>
</reference>
<dbReference type="EMBL" id="KZ989998">
    <property type="protein sequence ID" value="RKP24862.1"/>
    <property type="molecule type" value="Genomic_DNA"/>
</dbReference>
<evidence type="ECO:0000259" key="2">
    <source>
        <dbReference type="Pfam" id="PF04086"/>
    </source>
</evidence>
<feature type="region of interest" description="Disordered" evidence="1">
    <location>
        <begin position="131"/>
        <end position="219"/>
    </location>
</feature>
<accession>A0A4P9YZ47</accession>
<gene>
    <name evidence="3" type="ORF">SYNPS1DRAFT_29390</name>
</gene>
<evidence type="ECO:0000313" key="3">
    <source>
        <dbReference type="EMBL" id="RKP24862.1"/>
    </source>
</evidence>
<dbReference type="CDD" id="cd14826">
    <property type="entry name" value="SR_alpha_SRX"/>
    <property type="match status" value="1"/>
</dbReference>
<protein>
    <submittedName>
        <fullName evidence="3">Signal recognition particle, alpha subunit, N-terminal-domain-containing protein</fullName>
    </submittedName>
</protein>
<organism evidence="3 4">
    <name type="scientific">Syncephalis pseudoplumigaleata</name>
    <dbReference type="NCBI Taxonomy" id="1712513"/>
    <lineage>
        <taxon>Eukaryota</taxon>
        <taxon>Fungi</taxon>
        <taxon>Fungi incertae sedis</taxon>
        <taxon>Zoopagomycota</taxon>
        <taxon>Zoopagomycotina</taxon>
        <taxon>Zoopagomycetes</taxon>
        <taxon>Zoopagales</taxon>
        <taxon>Piptocephalidaceae</taxon>
        <taxon>Syncephalis</taxon>
    </lineage>
</organism>
<dbReference type="GO" id="GO:0006886">
    <property type="term" value="P:intracellular protein transport"/>
    <property type="evidence" value="ECO:0007669"/>
    <property type="project" value="InterPro"/>
</dbReference>
<feature type="compositionally biased region" description="Basic and acidic residues" evidence="1">
    <location>
        <begin position="206"/>
        <end position="219"/>
    </location>
</feature>
<dbReference type="InterPro" id="IPR011012">
    <property type="entry name" value="Longin-like_dom_sf"/>
</dbReference>
<dbReference type="Pfam" id="PF04086">
    <property type="entry name" value="SRP-alpha_N"/>
    <property type="match status" value="1"/>
</dbReference>
<proteinExistence type="predicted"/>
<dbReference type="OrthoDB" id="1727884at2759"/>
<dbReference type="GO" id="GO:0005047">
    <property type="term" value="F:signal recognition particle binding"/>
    <property type="evidence" value="ECO:0007669"/>
    <property type="project" value="InterPro"/>
</dbReference>
<dbReference type="GO" id="GO:0005525">
    <property type="term" value="F:GTP binding"/>
    <property type="evidence" value="ECO:0007669"/>
    <property type="project" value="InterPro"/>
</dbReference>
<dbReference type="Gene3D" id="3.30.450.60">
    <property type="match status" value="1"/>
</dbReference>
<dbReference type="GO" id="GO:0005785">
    <property type="term" value="C:signal recognition particle receptor complex"/>
    <property type="evidence" value="ECO:0007669"/>
    <property type="project" value="InterPro"/>
</dbReference>